<keyword evidence="2" id="KW-0732">Signal</keyword>
<keyword evidence="4" id="KW-1185">Reference proteome</keyword>
<proteinExistence type="predicted"/>
<evidence type="ECO:0000313" key="3">
    <source>
        <dbReference type="EMBL" id="CAB3374411.1"/>
    </source>
</evidence>
<dbReference type="AlphaFoldDB" id="A0A8S1D2X4"/>
<evidence type="ECO:0000313" key="4">
    <source>
        <dbReference type="Proteomes" id="UP000494165"/>
    </source>
</evidence>
<evidence type="ECO:0008006" key="5">
    <source>
        <dbReference type="Google" id="ProtNLM"/>
    </source>
</evidence>
<feature type="region of interest" description="Disordered" evidence="1">
    <location>
        <begin position="99"/>
        <end position="125"/>
    </location>
</feature>
<dbReference type="EMBL" id="CADEPI010000098">
    <property type="protein sequence ID" value="CAB3374411.1"/>
    <property type="molecule type" value="Genomic_DNA"/>
</dbReference>
<feature type="compositionally biased region" description="Basic residues" evidence="1">
    <location>
        <begin position="101"/>
        <end position="125"/>
    </location>
</feature>
<feature type="signal peptide" evidence="2">
    <location>
        <begin position="1"/>
        <end position="20"/>
    </location>
</feature>
<gene>
    <name evidence="3" type="ORF">CLODIP_2_CD16339</name>
</gene>
<accession>A0A8S1D2X4</accession>
<organism evidence="3 4">
    <name type="scientific">Cloeon dipterum</name>
    <dbReference type="NCBI Taxonomy" id="197152"/>
    <lineage>
        <taxon>Eukaryota</taxon>
        <taxon>Metazoa</taxon>
        <taxon>Ecdysozoa</taxon>
        <taxon>Arthropoda</taxon>
        <taxon>Hexapoda</taxon>
        <taxon>Insecta</taxon>
        <taxon>Pterygota</taxon>
        <taxon>Palaeoptera</taxon>
        <taxon>Ephemeroptera</taxon>
        <taxon>Pisciforma</taxon>
        <taxon>Baetidae</taxon>
        <taxon>Cloeon</taxon>
    </lineage>
</organism>
<comment type="caution">
    <text evidence="3">The sequence shown here is derived from an EMBL/GenBank/DDBJ whole genome shotgun (WGS) entry which is preliminary data.</text>
</comment>
<dbReference type="Proteomes" id="UP000494165">
    <property type="component" value="Unassembled WGS sequence"/>
</dbReference>
<evidence type="ECO:0000256" key="1">
    <source>
        <dbReference type="SAM" id="MobiDB-lite"/>
    </source>
</evidence>
<reference evidence="3 4" key="1">
    <citation type="submission" date="2020-04" db="EMBL/GenBank/DDBJ databases">
        <authorList>
            <person name="Alioto T."/>
            <person name="Alioto T."/>
            <person name="Gomez Garrido J."/>
        </authorList>
    </citation>
    <scope>NUCLEOTIDE SEQUENCE [LARGE SCALE GENOMIC DNA]</scope>
</reference>
<feature type="chain" id="PRO_5035784955" description="Secreted protein" evidence="2">
    <location>
        <begin position="21"/>
        <end position="125"/>
    </location>
</feature>
<evidence type="ECO:0000256" key="2">
    <source>
        <dbReference type="SAM" id="SignalP"/>
    </source>
</evidence>
<name>A0A8S1D2X4_9INSE</name>
<protein>
    <recommendedName>
        <fullName evidence="5">Secreted protein</fullName>
    </recommendedName>
</protein>
<sequence length="125" mass="13984">MRACWCTIIVTLLLAAAAAAARTNADSIMKQRTVPNDVHLPNGYVRLMISGIGPEGLHASPPYYVSYTPQRHIKYVVSLPSPHAAAKKRPAIFSSAESLTAKHKVKKQRRSRRGLVRRRSMHYKH</sequence>